<dbReference type="EMBL" id="CAJOBP010030332">
    <property type="protein sequence ID" value="CAF4655490.1"/>
    <property type="molecule type" value="Genomic_DNA"/>
</dbReference>
<accession>A0A821FUU8</accession>
<sequence length="60" mass="7140">MLDIFREMYQNLPEVLINSNAMENYNAIEKDLLDDICNLLEPFQDVINDLSKDRQPCRHQ</sequence>
<evidence type="ECO:0000313" key="1">
    <source>
        <dbReference type="EMBL" id="CAF4655490.1"/>
    </source>
</evidence>
<dbReference type="Proteomes" id="UP000663873">
    <property type="component" value="Unassembled WGS sequence"/>
</dbReference>
<feature type="non-terminal residue" evidence="1">
    <location>
        <position position="60"/>
    </location>
</feature>
<keyword evidence="2" id="KW-1185">Reference proteome</keyword>
<protein>
    <submittedName>
        <fullName evidence="1">Uncharacterized protein</fullName>
    </submittedName>
</protein>
<gene>
    <name evidence="1" type="ORF">UJA718_LOCUS33955</name>
</gene>
<proteinExistence type="predicted"/>
<dbReference type="AlphaFoldDB" id="A0A821FUU8"/>
<organism evidence="1 2">
    <name type="scientific">Rotaria socialis</name>
    <dbReference type="NCBI Taxonomy" id="392032"/>
    <lineage>
        <taxon>Eukaryota</taxon>
        <taxon>Metazoa</taxon>
        <taxon>Spiralia</taxon>
        <taxon>Gnathifera</taxon>
        <taxon>Rotifera</taxon>
        <taxon>Eurotatoria</taxon>
        <taxon>Bdelloidea</taxon>
        <taxon>Philodinida</taxon>
        <taxon>Philodinidae</taxon>
        <taxon>Rotaria</taxon>
    </lineage>
</organism>
<name>A0A821FUU8_9BILA</name>
<comment type="caution">
    <text evidence="1">The sequence shown here is derived from an EMBL/GenBank/DDBJ whole genome shotgun (WGS) entry which is preliminary data.</text>
</comment>
<evidence type="ECO:0000313" key="2">
    <source>
        <dbReference type="Proteomes" id="UP000663873"/>
    </source>
</evidence>
<reference evidence="1" key="1">
    <citation type="submission" date="2021-02" db="EMBL/GenBank/DDBJ databases">
        <authorList>
            <person name="Nowell W R."/>
        </authorList>
    </citation>
    <scope>NUCLEOTIDE SEQUENCE</scope>
</reference>